<dbReference type="Proteomes" id="UP000317663">
    <property type="component" value="Unassembled WGS sequence"/>
</dbReference>
<reference evidence="1 2" key="1">
    <citation type="journal article" date="2019" name="Environ. Microbiol.">
        <title>Species interactions and distinct microbial communities in high Arctic permafrost affected cryosols are associated with the CH4 and CO2 gas fluxes.</title>
        <authorList>
            <person name="Altshuler I."/>
            <person name="Hamel J."/>
            <person name="Turney S."/>
            <person name="Magnuson E."/>
            <person name="Levesque R."/>
            <person name="Greer C."/>
            <person name="Whyte L.G."/>
        </authorList>
    </citation>
    <scope>NUCLEOTIDE SEQUENCE [LARGE SCALE GENOMIC DNA]</scope>
    <source>
        <strain evidence="1 2">E4</strain>
    </source>
</reference>
<comment type="caution">
    <text evidence="1">The sequence shown here is derived from an EMBL/GenBank/DDBJ whole genome shotgun (WGS) entry which is preliminary data.</text>
</comment>
<protein>
    <submittedName>
        <fullName evidence="1">Uncharacterized protein</fullName>
    </submittedName>
</protein>
<dbReference type="RefSeq" id="WP_140473629.1">
    <property type="nucleotide sequence ID" value="NZ_RCZD01000008.1"/>
</dbReference>
<organism evidence="1 2">
    <name type="scientific">Ewingella americana</name>
    <dbReference type="NCBI Taxonomy" id="41202"/>
    <lineage>
        <taxon>Bacteria</taxon>
        <taxon>Pseudomonadati</taxon>
        <taxon>Pseudomonadota</taxon>
        <taxon>Gammaproteobacteria</taxon>
        <taxon>Enterobacterales</taxon>
        <taxon>Yersiniaceae</taxon>
        <taxon>Ewingella</taxon>
    </lineage>
</organism>
<dbReference type="EMBL" id="RCZD01000008">
    <property type="protein sequence ID" value="TPG59899.1"/>
    <property type="molecule type" value="Genomic_DNA"/>
</dbReference>
<gene>
    <name evidence="1" type="ORF">EAH77_15140</name>
</gene>
<evidence type="ECO:0000313" key="1">
    <source>
        <dbReference type="EMBL" id="TPG59899.1"/>
    </source>
</evidence>
<sequence>MADLKLLPPKHELLRKLVTEVRPIYGLEAEGFLRDAILIWNVRRKCTLLISNDEGGSLPIEWLDSLYANTQIQIRDLKEEVLYDRVAVAQYIALRMRENAISYGSEISPFDIEGQNSFFLVWDKSGTCRVYVTQLVNAHFSLPILNNKFQNYSLTLNRVPLDNLE</sequence>
<dbReference type="AlphaFoldDB" id="A0A502GCT4"/>
<keyword evidence="2" id="KW-1185">Reference proteome</keyword>
<proteinExistence type="predicted"/>
<name>A0A502GCT4_9GAMM</name>
<evidence type="ECO:0000313" key="2">
    <source>
        <dbReference type="Proteomes" id="UP000317663"/>
    </source>
</evidence>
<accession>A0A502GCT4</accession>